<dbReference type="Gene3D" id="3.30.70.330">
    <property type="match status" value="1"/>
</dbReference>
<dbReference type="Pfam" id="PF00511">
    <property type="entry name" value="PPV_E2_C"/>
    <property type="match status" value="1"/>
</dbReference>
<evidence type="ECO:0000313" key="16">
    <source>
        <dbReference type="EMBL" id="AYA94495.1"/>
    </source>
</evidence>
<keyword evidence="12" id="KW-0832">Ubl conjugation</keyword>
<reference evidence="16" key="1">
    <citation type="journal article" date="2018" name="Nat. Med.">
        <title>Expanded skin virome in DOCK8-deficient patients.</title>
        <authorList>
            <consortium name="NISC Comparative Sequencing Program"/>
            <person name="Tirosh O."/>
            <person name="Conlan S."/>
            <person name="Deming C."/>
            <person name="Lee-Lin S.Q."/>
            <person name="Huang X."/>
            <person name="Su H.C."/>
            <person name="Freeman A.F."/>
            <person name="Segre J.A."/>
            <person name="Kong H.H."/>
        </authorList>
    </citation>
    <scope>NUCLEOTIDE SEQUENCE</scope>
    <source>
        <strain evidence="16">HPV-mSK_197</strain>
    </source>
</reference>
<keyword evidence="6 12" id="KW-1048">Host nucleus</keyword>
<feature type="domain" description="Papillomavirus E2 N-terminal" evidence="14">
    <location>
        <begin position="6"/>
        <end position="203"/>
    </location>
</feature>
<keyword evidence="7 12" id="KW-0235">DNA replication</keyword>
<evidence type="ECO:0000256" key="1">
    <source>
        <dbReference type="ARBA" id="ARBA00004147"/>
    </source>
</evidence>
<feature type="compositionally biased region" description="Polar residues" evidence="13">
    <location>
        <begin position="216"/>
        <end position="237"/>
    </location>
</feature>
<dbReference type="GO" id="GO:0006260">
    <property type="term" value="P:DNA replication"/>
    <property type="evidence" value="ECO:0007669"/>
    <property type="project" value="UniProtKB-KW"/>
</dbReference>
<dbReference type="GO" id="GO:0003677">
    <property type="term" value="F:DNA binding"/>
    <property type="evidence" value="ECO:0007669"/>
    <property type="project" value="UniProtKB-UniRule"/>
</dbReference>
<feature type="region of interest" description="Disordered" evidence="13">
    <location>
        <begin position="208"/>
        <end position="292"/>
    </location>
</feature>
<dbReference type="GO" id="GO:0039693">
    <property type="term" value="P:viral DNA genome replication"/>
    <property type="evidence" value="ECO:0007669"/>
    <property type="project" value="UniProtKB-UniRule"/>
</dbReference>
<dbReference type="Gene3D" id="2.170.200.10">
    <property type="entry name" value="Papillomavirus E2 early protein domain"/>
    <property type="match status" value="1"/>
</dbReference>
<evidence type="ECO:0000256" key="10">
    <source>
        <dbReference type="ARBA" id="ARBA00023159"/>
    </source>
</evidence>
<keyword evidence="12" id="KW-1017">Isopeptide bond</keyword>
<comment type="PTM">
    <text evidence="12">Sumoylation plays a regulatory role in E2 transcriptional activity.</text>
</comment>
<evidence type="ECO:0000256" key="7">
    <source>
        <dbReference type="ARBA" id="ARBA00022705"/>
    </source>
</evidence>
<dbReference type="SUPFAM" id="SSF54957">
    <property type="entry name" value="Viral DNA-binding domain"/>
    <property type="match status" value="1"/>
</dbReference>
<dbReference type="InterPro" id="IPR000427">
    <property type="entry name" value="Papillomavirus_E2_C"/>
</dbReference>
<keyword evidence="5 12" id="KW-0597">Phosphoprotein</keyword>
<dbReference type="InterPro" id="IPR035975">
    <property type="entry name" value="E2/EBNA1_C_sf"/>
</dbReference>
<evidence type="ECO:0000256" key="11">
    <source>
        <dbReference type="ARBA" id="ARBA00023163"/>
    </source>
</evidence>
<dbReference type="GO" id="GO:0006351">
    <property type="term" value="P:DNA-templated transcription"/>
    <property type="evidence" value="ECO:0007669"/>
    <property type="project" value="UniProtKB-UniRule"/>
</dbReference>
<evidence type="ECO:0000256" key="8">
    <source>
        <dbReference type="ARBA" id="ARBA00023015"/>
    </source>
</evidence>
<comment type="subunit">
    <text evidence="12">Binds DNA as homodimer. Interacts with protein E1; this interaction greatly increases E1 DNA-binding activity. Interacts with protein L1; this interaction enhances E2-dependent replication and transcription activation. Interacts with protein L2; this interaction inhibits E2 transcriptional activity but not DNA replication function E2. Interacts with protein E7; this interaction inhibits E7 oncogenic activity. Interacts with host TAF1; this interaction modulates E2-dependent transcriptional regulation. Interacts with host BRD4; this interaction mediates E2 transcriptional activation function. Additionally, the interaction with host BRD4 on mitotic chromosomes mediates tethering of the viral genome. Interacts with host TOPBP1; this interaction is required for optimal viral DNA replication.</text>
</comment>
<dbReference type="GO" id="GO:0006275">
    <property type="term" value="P:regulation of DNA replication"/>
    <property type="evidence" value="ECO:0007669"/>
    <property type="project" value="UniProtKB-UniRule"/>
</dbReference>
<keyword evidence="11 12" id="KW-0804">Transcription</keyword>
<comment type="caution">
    <text evidence="12">Lacks conserved residue(s) required for the propagation of feature annotation.</text>
</comment>
<comment type="function">
    <text evidence="12">Plays a role in the initiation of viral DNA replication. A dimer of E2 interacts with a dimer of E1 in order to improve specificity of E1 DNA binding activity. Once the complex recognizes and binds DNA at specific sites, the E2 dimer is removed from DNA. E2 also regulates viral transcription through binding to the E2RE response element (5'-ACCNNNNNNGGT-3') present in multiple copies in the regulatory regions of the viral genome. Activates or represses transcription depending on E2RE's position with regards to proximal promoter elements including the TATA-box. Repression occurs by sterically hindering the assembly of the transcription initiation complex.</text>
</comment>
<dbReference type="InterPro" id="IPR042503">
    <property type="entry name" value="Regulatory_protein_E2_N_1"/>
</dbReference>
<dbReference type="GO" id="GO:0000166">
    <property type="term" value="F:nucleotide binding"/>
    <property type="evidence" value="ECO:0007669"/>
    <property type="project" value="UniProtKB-UniRule"/>
</dbReference>
<sequence length="391" mass="44703">MESRVSLTERFAALQEALMTLYERDPKDLQSQIQHWELVKKENEYLYYARKEGLTSLGMFPAPALQVSETKAKQAIKMNILLKSLNKSPYASEQWRLRDTSVELVLLTEPRNCFKKGPFEVEVWFDNDPLKALPFPNWDWIYYQDSNDVWHKVRGAADYNGLYFEEVNGDRTYFTIFDSEAAKYGQSGQWTVRYKNKIISASITSSSRCSFDSSCERGSSSNSISAPETGRQVSEATTSERRPEPSTSDIRRRQRGGQQGEPSPRGTKRRRADSGGGAPSPEDVGGTHRTVEGRHLSRLRLLQEEARDPPLIVVKGPANTLKCWRRRVNQKHRNLFVDFSTNWTWVGQNTDSCCRSRMLVAFLSVEQREMFLKTVSIPKSSEISFGNLDSL</sequence>
<comment type="subcellular location">
    <subcellularLocation>
        <location evidence="1 12">Host nucleus</location>
    </subcellularLocation>
</comment>
<feature type="region of interest" description="DNA-binding domain" evidence="12">
    <location>
        <begin position="308"/>
        <end position="391"/>
    </location>
</feature>
<evidence type="ECO:0000256" key="9">
    <source>
        <dbReference type="ARBA" id="ARBA00023125"/>
    </source>
</evidence>
<proteinExistence type="inferred from homology"/>
<evidence type="ECO:0000256" key="2">
    <source>
        <dbReference type="ARBA" id="ARBA00007794"/>
    </source>
</evidence>
<dbReference type="SUPFAM" id="SSF51332">
    <property type="entry name" value="E2 regulatory, transactivation domain"/>
    <property type="match status" value="1"/>
</dbReference>
<dbReference type="Pfam" id="PF00508">
    <property type="entry name" value="PPV_E2_N"/>
    <property type="match status" value="1"/>
</dbReference>
<keyword evidence="8 12" id="KW-0805">Transcription regulation</keyword>
<name>A0A385PKP9_9PAPI</name>
<keyword evidence="3 12" id="KW-0678">Repressor</keyword>
<dbReference type="InterPro" id="IPR036050">
    <property type="entry name" value="Regulatory_protein_E2_N"/>
</dbReference>
<evidence type="ECO:0000256" key="3">
    <source>
        <dbReference type="ARBA" id="ARBA00022491"/>
    </source>
</evidence>
<dbReference type="HAMAP" id="MF_04001">
    <property type="entry name" value="PPV_E2"/>
    <property type="match status" value="1"/>
</dbReference>
<dbReference type="EMBL" id="MH777339">
    <property type="protein sequence ID" value="AYA94495.1"/>
    <property type="molecule type" value="Genomic_DNA"/>
</dbReference>
<comment type="PTM">
    <text evidence="12">Phosphorylated.</text>
</comment>
<evidence type="ECO:0000256" key="6">
    <source>
        <dbReference type="ARBA" id="ARBA00022562"/>
    </source>
</evidence>
<keyword evidence="10 12" id="KW-0010">Activator</keyword>
<gene>
    <name evidence="12" type="primary">E2</name>
</gene>
<dbReference type="GO" id="GO:0003700">
    <property type="term" value="F:DNA-binding transcription factor activity"/>
    <property type="evidence" value="ECO:0007669"/>
    <property type="project" value="UniProtKB-UniRule"/>
</dbReference>
<evidence type="ECO:0000256" key="12">
    <source>
        <dbReference type="HAMAP-Rule" id="MF_04001"/>
    </source>
</evidence>
<dbReference type="InterPro" id="IPR012677">
    <property type="entry name" value="Nucleotide-bd_a/b_plait_sf"/>
</dbReference>
<keyword evidence="4 12" id="KW-0244">Early protein</keyword>
<evidence type="ECO:0000256" key="13">
    <source>
        <dbReference type="SAM" id="MobiDB-lite"/>
    </source>
</evidence>
<keyword evidence="9 12" id="KW-0238">DNA-binding</keyword>
<organism evidence="16">
    <name type="scientific">Human papillomavirus</name>
    <dbReference type="NCBI Taxonomy" id="10566"/>
    <lineage>
        <taxon>Viruses</taxon>
        <taxon>Monodnaviria</taxon>
        <taxon>Shotokuvirae</taxon>
        <taxon>Cossaviricota</taxon>
        <taxon>Papovaviricetes</taxon>
        <taxon>Zurhausenvirales</taxon>
        <taxon>Papillomaviridae</taxon>
    </lineage>
</organism>
<evidence type="ECO:0000256" key="5">
    <source>
        <dbReference type="ARBA" id="ARBA00022553"/>
    </source>
</evidence>
<evidence type="ECO:0000259" key="14">
    <source>
        <dbReference type="Pfam" id="PF00508"/>
    </source>
</evidence>
<evidence type="ECO:0000259" key="15">
    <source>
        <dbReference type="Pfam" id="PF00511"/>
    </source>
</evidence>
<dbReference type="Gene3D" id="1.10.287.30">
    <property type="entry name" value="E2 (early) protein, N terminal domain, subdomain 1"/>
    <property type="match status" value="1"/>
</dbReference>
<dbReference type="InterPro" id="IPR033668">
    <property type="entry name" value="Reg_prot_E2"/>
</dbReference>
<feature type="domain" description="Papillomavirus E2 C-terminal" evidence="15">
    <location>
        <begin position="310"/>
        <end position="385"/>
    </location>
</feature>
<evidence type="ECO:0000256" key="4">
    <source>
        <dbReference type="ARBA" id="ARBA00022518"/>
    </source>
</evidence>
<dbReference type="InterPro" id="IPR042504">
    <property type="entry name" value="Regulatory_protein_E2_N_2"/>
</dbReference>
<dbReference type="InterPro" id="IPR001866">
    <property type="entry name" value="PPV_E2_N"/>
</dbReference>
<comment type="similarity">
    <text evidence="2">Belongs to the papillomaviridae E8^E2C protein family.</text>
</comment>
<accession>A0A385PKP9</accession>
<dbReference type="GO" id="GO:0042025">
    <property type="term" value="C:host cell nucleus"/>
    <property type="evidence" value="ECO:0007669"/>
    <property type="project" value="UniProtKB-SubCell"/>
</dbReference>
<feature type="cross-link" description="Glycyl lysine isopeptide (Lys-Gly) (interchain with G-Cter in SUMO)" evidence="12">
    <location>
        <position position="315"/>
    </location>
</feature>
<protein>
    <recommendedName>
        <fullName evidence="12">Regulatory protein E2</fullName>
    </recommendedName>
</protein>
<comment type="similarity">
    <text evidence="12">Belongs to the papillomaviridae E2 protein family.</text>
</comment>